<name>A0A194VT59_CYTMA</name>
<evidence type="ECO:0000259" key="2">
    <source>
        <dbReference type="PROSITE" id="PS50011"/>
    </source>
</evidence>
<sequence>MFYARHSTSRKDKPPNRSTWLAPEVITSSEEIPYTNKADIWALAVSWLYAFKRPSDVAEIEASAIVRAVQDIVLPDDLLSLRGLWLQMLVPDPAGRSSVQEALAHEVWQKAKGTKGEDETREPVGGVKRVRLLSPEGGD</sequence>
<dbReference type="SMR" id="A0A194VT59"/>
<dbReference type="SUPFAM" id="SSF56112">
    <property type="entry name" value="Protein kinase-like (PK-like)"/>
    <property type="match status" value="1"/>
</dbReference>
<evidence type="ECO:0000313" key="4">
    <source>
        <dbReference type="Proteomes" id="UP000078559"/>
    </source>
</evidence>
<accession>A0A194VT59</accession>
<keyword evidence="4" id="KW-1185">Reference proteome</keyword>
<proteinExistence type="predicted"/>
<dbReference type="EMBL" id="CM003099">
    <property type="protein sequence ID" value="KUI66995.1"/>
    <property type="molecule type" value="Genomic_DNA"/>
</dbReference>
<dbReference type="OrthoDB" id="5979581at2759"/>
<dbReference type="GO" id="GO:0004672">
    <property type="term" value="F:protein kinase activity"/>
    <property type="evidence" value="ECO:0007669"/>
    <property type="project" value="InterPro"/>
</dbReference>
<feature type="domain" description="Protein kinase" evidence="2">
    <location>
        <begin position="1"/>
        <end position="108"/>
    </location>
</feature>
<feature type="compositionally biased region" description="Basic and acidic residues" evidence="1">
    <location>
        <begin position="110"/>
        <end position="122"/>
    </location>
</feature>
<dbReference type="PROSITE" id="PS50011">
    <property type="entry name" value="PROTEIN_KINASE_DOM"/>
    <property type="match status" value="1"/>
</dbReference>
<gene>
    <name evidence="3" type="ORF">VM1G_02473</name>
</gene>
<dbReference type="AlphaFoldDB" id="A0A194VT59"/>
<evidence type="ECO:0000313" key="3">
    <source>
        <dbReference type="EMBL" id="KUI66995.1"/>
    </source>
</evidence>
<dbReference type="GO" id="GO:0005524">
    <property type="term" value="F:ATP binding"/>
    <property type="evidence" value="ECO:0007669"/>
    <property type="project" value="InterPro"/>
</dbReference>
<dbReference type="Proteomes" id="UP000078559">
    <property type="component" value="Chromosome 2"/>
</dbReference>
<dbReference type="InterPro" id="IPR011009">
    <property type="entry name" value="Kinase-like_dom_sf"/>
</dbReference>
<dbReference type="InterPro" id="IPR000719">
    <property type="entry name" value="Prot_kinase_dom"/>
</dbReference>
<evidence type="ECO:0000256" key="1">
    <source>
        <dbReference type="SAM" id="MobiDB-lite"/>
    </source>
</evidence>
<feature type="region of interest" description="Disordered" evidence="1">
    <location>
        <begin position="110"/>
        <end position="139"/>
    </location>
</feature>
<protein>
    <recommendedName>
        <fullName evidence="2">Protein kinase domain-containing protein</fullName>
    </recommendedName>
</protein>
<reference evidence="3" key="1">
    <citation type="submission" date="2014-12" db="EMBL/GenBank/DDBJ databases">
        <title>Genome Sequence of Valsa Canker Pathogens Uncovers a Specific Adaption of Colonization on Woody Bark.</title>
        <authorList>
            <person name="Yin Z."/>
            <person name="Liu H."/>
            <person name="Gao X."/>
            <person name="Li Z."/>
            <person name="Song N."/>
            <person name="Ke X."/>
            <person name="Dai Q."/>
            <person name="Wu Y."/>
            <person name="Sun Y."/>
            <person name="Xu J.-R."/>
            <person name="Kang Z.K."/>
            <person name="Wang L."/>
            <person name="Huang L."/>
        </authorList>
    </citation>
    <scope>NUCLEOTIDE SEQUENCE [LARGE SCALE GENOMIC DNA]</scope>
    <source>
        <strain evidence="3">03-8</strain>
    </source>
</reference>
<dbReference type="Gene3D" id="1.10.510.10">
    <property type="entry name" value="Transferase(Phosphotransferase) domain 1"/>
    <property type="match status" value="1"/>
</dbReference>
<organism evidence="3 4">
    <name type="scientific">Cytospora mali</name>
    <name type="common">Apple Valsa canker fungus</name>
    <name type="synonym">Valsa mali</name>
    <dbReference type="NCBI Taxonomy" id="578113"/>
    <lineage>
        <taxon>Eukaryota</taxon>
        <taxon>Fungi</taxon>
        <taxon>Dikarya</taxon>
        <taxon>Ascomycota</taxon>
        <taxon>Pezizomycotina</taxon>
        <taxon>Sordariomycetes</taxon>
        <taxon>Sordariomycetidae</taxon>
        <taxon>Diaporthales</taxon>
        <taxon>Cytosporaceae</taxon>
        <taxon>Cytospora</taxon>
    </lineage>
</organism>